<reference evidence="2 3" key="1">
    <citation type="submission" date="2014-04" db="EMBL/GenBank/DDBJ databases">
        <title>Draft genome sequence of Hydrogenovibrio marinus MH-110, a model organism for aerobic H2 metabolism.</title>
        <authorList>
            <person name="Cha H.J."/>
            <person name="Jo B.H."/>
            <person name="Hwang B.H."/>
        </authorList>
    </citation>
    <scope>NUCLEOTIDE SEQUENCE [LARGE SCALE GENOMIC DNA]</scope>
    <source>
        <strain evidence="2 3">MH-110</strain>
    </source>
</reference>
<dbReference type="AlphaFoldDB" id="A0A066ZWU6"/>
<name>A0A066ZWU6_HYDMR</name>
<accession>A0A066ZWU6</accession>
<evidence type="ECO:0000313" key="2">
    <source>
        <dbReference type="EMBL" id="KDN94826.1"/>
    </source>
</evidence>
<comment type="caution">
    <text evidence="2">The sequence shown here is derived from an EMBL/GenBank/DDBJ whole genome shotgun (WGS) entry which is preliminary data.</text>
</comment>
<sequence>MATRKINDLAVAIETYKDPQTGLDKNKYLNIGVEMETDDGGRFIILESHINLAALPRKPGKSGVMVSKYPVDGRNDNNGQQQTPPQQHSPQTQTYVWPHNNQPMTPQEVSRYQNQQINPPLFHNDQWSWSDGQQMTPNEIAHFSAQQPR</sequence>
<dbReference type="EMBL" id="JMIU01000001">
    <property type="protein sequence ID" value="KDN94826.1"/>
    <property type="molecule type" value="Genomic_DNA"/>
</dbReference>
<feature type="compositionally biased region" description="Polar residues" evidence="1">
    <location>
        <begin position="99"/>
        <end position="118"/>
    </location>
</feature>
<proteinExistence type="predicted"/>
<feature type="compositionally biased region" description="Low complexity" evidence="1">
    <location>
        <begin position="80"/>
        <end position="94"/>
    </location>
</feature>
<evidence type="ECO:0000313" key="3">
    <source>
        <dbReference type="Proteomes" id="UP000027341"/>
    </source>
</evidence>
<feature type="region of interest" description="Disordered" evidence="1">
    <location>
        <begin position="57"/>
        <end position="149"/>
    </location>
</feature>
<organism evidence="2 3">
    <name type="scientific">Hydrogenovibrio marinus</name>
    <dbReference type="NCBI Taxonomy" id="28885"/>
    <lineage>
        <taxon>Bacteria</taxon>
        <taxon>Pseudomonadati</taxon>
        <taxon>Pseudomonadota</taxon>
        <taxon>Gammaproteobacteria</taxon>
        <taxon>Thiotrichales</taxon>
        <taxon>Piscirickettsiaceae</taxon>
        <taxon>Hydrogenovibrio</taxon>
    </lineage>
</organism>
<gene>
    <name evidence="2" type="ORF">EI16_00485</name>
</gene>
<feature type="compositionally biased region" description="Polar residues" evidence="1">
    <location>
        <begin position="125"/>
        <end position="137"/>
    </location>
</feature>
<dbReference type="RefSeq" id="WP_029908329.1">
    <property type="nucleotide sequence ID" value="NZ_AP020335.1"/>
</dbReference>
<dbReference type="STRING" id="28885.EI16_00485"/>
<protein>
    <submittedName>
        <fullName evidence="2">Uncharacterized protein</fullName>
    </submittedName>
</protein>
<evidence type="ECO:0000256" key="1">
    <source>
        <dbReference type="SAM" id="MobiDB-lite"/>
    </source>
</evidence>
<keyword evidence="3" id="KW-1185">Reference proteome</keyword>
<dbReference type="Proteomes" id="UP000027341">
    <property type="component" value="Unassembled WGS sequence"/>
</dbReference>